<name>A0AAJ7SHF9_9ACAR</name>
<proteinExistence type="predicted"/>
<dbReference type="KEGG" id="goe:114828387"/>
<reference evidence="2" key="1">
    <citation type="submission" date="2025-08" db="UniProtKB">
        <authorList>
            <consortium name="RefSeq"/>
        </authorList>
    </citation>
    <scope>IDENTIFICATION</scope>
</reference>
<dbReference type="Proteomes" id="UP000694867">
    <property type="component" value="Unplaced"/>
</dbReference>
<organism evidence="1 2">
    <name type="scientific">Galendromus occidentalis</name>
    <name type="common">western predatory mite</name>
    <dbReference type="NCBI Taxonomy" id="34638"/>
    <lineage>
        <taxon>Eukaryota</taxon>
        <taxon>Metazoa</taxon>
        <taxon>Ecdysozoa</taxon>
        <taxon>Arthropoda</taxon>
        <taxon>Chelicerata</taxon>
        <taxon>Arachnida</taxon>
        <taxon>Acari</taxon>
        <taxon>Parasitiformes</taxon>
        <taxon>Mesostigmata</taxon>
        <taxon>Gamasina</taxon>
        <taxon>Phytoseioidea</taxon>
        <taxon>Phytoseiidae</taxon>
        <taxon>Typhlodrominae</taxon>
        <taxon>Galendromus</taxon>
    </lineage>
</organism>
<protein>
    <submittedName>
        <fullName evidence="2">Uncharacterized protein LOC114828387</fullName>
    </submittedName>
</protein>
<dbReference type="GeneID" id="114828387"/>
<gene>
    <name evidence="2" type="primary">LOC114828387</name>
</gene>
<dbReference type="AlphaFoldDB" id="A0AAJ7SHF9"/>
<evidence type="ECO:0000313" key="2">
    <source>
        <dbReference type="RefSeq" id="XP_028968140.1"/>
    </source>
</evidence>
<evidence type="ECO:0000313" key="1">
    <source>
        <dbReference type="Proteomes" id="UP000694867"/>
    </source>
</evidence>
<sequence length="242" mass="27724">MYERDPGHSEPLLLGDSGQGDTQRILLFGRQSVSEWIGLVRKIYVDGTFSLSPSLSYQILVILAERDAFVLPVCYALLPNAALHGCLFHLVQNLKKKLADLNLMSPYRNDDNFNLAARMISGLAFVPPDSLDNVIADLAVYLPEELMPALKYFEDFYVGSLLHILPDGNVVRRRPLLSVETWKVQHHRDMRYARFIGGHSPEKKRRKYVEADERLRRLVNCFHDRTSIEFLQGVAKNYFMDA</sequence>
<keyword evidence="1" id="KW-1185">Reference proteome</keyword>
<accession>A0AAJ7SHF9</accession>
<dbReference type="RefSeq" id="XP_028968140.1">
    <property type="nucleotide sequence ID" value="XM_029112307.1"/>
</dbReference>